<feature type="region of interest" description="Disordered" evidence="1">
    <location>
        <begin position="21"/>
        <end position="58"/>
    </location>
</feature>
<dbReference type="AlphaFoldDB" id="A0AA84ZP82"/>
<accession>A0AA84ZP82</accession>
<protein>
    <submittedName>
        <fullName evidence="4">Uncharacterized protein</fullName>
    </submittedName>
</protein>
<dbReference type="Proteomes" id="UP000050790">
    <property type="component" value="Unassembled WGS sequence"/>
</dbReference>
<keyword evidence="2" id="KW-1133">Transmembrane helix</keyword>
<reference evidence="4" key="1">
    <citation type="submission" date="2023-11" db="UniProtKB">
        <authorList>
            <consortium name="WormBaseParasite"/>
        </authorList>
    </citation>
    <scope>IDENTIFICATION</scope>
</reference>
<dbReference type="WBParaSite" id="SMRG1_38690.1">
    <property type="protein sequence ID" value="SMRG1_38690.1"/>
    <property type="gene ID" value="SMRG1_38690"/>
</dbReference>
<feature type="transmembrane region" description="Helical" evidence="2">
    <location>
        <begin position="58"/>
        <end position="79"/>
    </location>
</feature>
<evidence type="ECO:0000313" key="3">
    <source>
        <dbReference type="Proteomes" id="UP000050790"/>
    </source>
</evidence>
<proteinExistence type="predicted"/>
<organism evidence="3 4">
    <name type="scientific">Schistosoma margrebowiei</name>
    <dbReference type="NCBI Taxonomy" id="48269"/>
    <lineage>
        <taxon>Eukaryota</taxon>
        <taxon>Metazoa</taxon>
        <taxon>Spiralia</taxon>
        <taxon>Lophotrochozoa</taxon>
        <taxon>Platyhelminthes</taxon>
        <taxon>Trematoda</taxon>
        <taxon>Digenea</taxon>
        <taxon>Strigeidida</taxon>
        <taxon>Schistosomatoidea</taxon>
        <taxon>Schistosomatidae</taxon>
        <taxon>Schistosoma</taxon>
    </lineage>
</organism>
<evidence type="ECO:0000256" key="1">
    <source>
        <dbReference type="SAM" id="MobiDB-lite"/>
    </source>
</evidence>
<name>A0AA84ZP82_9TREM</name>
<feature type="compositionally biased region" description="Basic residues" evidence="1">
    <location>
        <begin position="39"/>
        <end position="54"/>
    </location>
</feature>
<sequence>MVNGVPATPIKVSAVKIPVNKTMNVQTTPSKEKKQKNEPKRHKRSSQKKDKKAKSSSSTLTIGCPIVFILTPFVISKFLL</sequence>
<evidence type="ECO:0000256" key="2">
    <source>
        <dbReference type="SAM" id="Phobius"/>
    </source>
</evidence>
<evidence type="ECO:0000313" key="4">
    <source>
        <dbReference type="WBParaSite" id="SMRG1_38690.1"/>
    </source>
</evidence>
<keyword evidence="2" id="KW-0472">Membrane</keyword>
<keyword evidence="2" id="KW-0812">Transmembrane</keyword>